<keyword evidence="12" id="KW-1185">Reference proteome</keyword>
<dbReference type="InterPro" id="IPR036598">
    <property type="entry name" value="GOLD_dom_sf"/>
</dbReference>
<evidence type="ECO:0000256" key="4">
    <source>
        <dbReference type="ARBA" id="ARBA00022729"/>
    </source>
</evidence>
<reference evidence="11" key="1">
    <citation type="submission" date="2021-01" db="UniProtKB">
        <authorList>
            <consortium name="EnsemblMetazoa"/>
        </authorList>
    </citation>
    <scope>IDENTIFICATION</scope>
</reference>
<sequence>MILSQSAKAVWLGLAAANKMEQFLFVLFIASSFITVHSVELTFELEDNARECFHETIVNKTKCTLEFQVVTGGHYDVDVIVKDPHGKILYDEKKKQYDSVNFDAEVLGEYVFCYSNEFSSFSHKTIYFDFNHGNEDPLTPGIGSQHTALTQIETSSVQIHESLNVIIDYQTHHRLREATSRDNAEYLNERVQYWSIGQAVIILIVSLVQVFVLKNFFAEKRDRI</sequence>
<dbReference type="SMART" id="SM01190">
    <property type="entry name" value="EMP24_GP25L"/>
    <property type="match status" value="1"/>
</dbReference>
<protein>
    <recommendedName>
        <fullName evidence="10">GOLD domain-containing protein</fullName>
    </recommendedName>
</protein>
<keyword evidence="3 8" id="KW-0812">Transmembrane</keyword>
<keyword evidence="4" id="KW-0732">Signal</keyword>
<evidence type="ECO:0000256" key="6">
    <source>
        <dbReference type="ARBA" id="ARBA00023136"/>
    </source>
</evidence>
<name>A0A7M5WYN6_9CNID</name>
<feature type="transmembrane region" description="Helical" evidence="9">
    <location>
        <begin position="193"/>
        <end position="213"/>
    </location>
</feature>
<dbReference type="GeneID" id="136811113"/>
<dbReference type="InterPro" id="IPR009038">
    <property type="entry name" value="GOLD_dom"/>
</dbReference>
<dbReference type="AlphaFoldDB" id="A0A7M5WYN6"/>
<evidence type="ECO:0000259" key="10">
    <source>
        <dbReference type="PROSITE" id="PS50866"/>
    </source>
</evidence>
<evidence type="ECO:0000256" key="9">
    <source>
        <dbReference type="SAM" id="Phobius"/>
    </source>
</evidence>
<comment type="subcellular location">
    <subcellularLocation>
        <location evidence="7">Endomembrane system</location>
        <topology evidence="7">Single-pass membrane protein</topology>
    </subcellularLocation>
    <subcellularLocation>
        <location evidence="1 8">Membrane</location>
        <topology evidence="1 8">Single-pass type I membrane protein</topology>
    </subcellularLocation>
</comment>
<dbReference type="OrthoDB" id="62956at2759"/>
<accession>A0A7M5WYN6</accession>
<evidence type="ECO:0000313" key="11">
    <source>
        <dbReference type="EnsemblMetazoa" id="CLYHEMP015191.2"/>
    </source>
</evidence>
<dbReference type="Pfam" id="PF01105">
    <property type="entry name" value="EMP24_GP25L"/>
    <property type="match status" value="1"/>
</dbReference>
<evidence type="ECO:0000256" key="3">
    <source>
        <dbReference type="ARBA" id="ARBA00022692"/>
    </source>
</evidence>
<evidence type="ECO:0000256" key="7">
    <source>
        <dbReference type="ARBA" id="ARBA00037847"/>
    </source>
</evidence>
<keyword evidence="6 9" id="KW-0472">Membrane</keyword>
<evidence type="ECO:0000256" key="5">
    <source>
        <dbReference type="ARBA" id="ARBA00022989"/>
    </source>
</evidence>
<keyword evidence="5 9" id="KW-1133">Transmembrane helix</keyword>
<dbReference type="Proteomes" id="UP000594262">
    <property type="component" value="Unplaced"/>
</dbReference>
<dbReference type="GO" id="GO:0012505">
    <property type="term" value="C:endomembrane system"/>
    <property type="evidence" value="ECO:0007669"/>
    <property type="project" value="UniProtKB-SubCell"/>
</dbReference>
<dbReference type="InterPro" id="IPR015720">
    <property type="entry name" value="Emp24-like"/>
</dbReference>
<evidence type="ECO:0000256" key="1">
    <source>
        <dbReference type="ARBA" id="ARBA00004479"/>
    </source>
</evidence>
<dbReference type="GO" id="GO:0016020">
    <property type="term" value="C:membrane"/>
    <property type="evidence" value="ECO:0007669"/>
    <property type="project" value="UniProtKB-SubCell"/>
</dbReference>
<dbReference type="RefSeq" id="XP_066923819.1">
    <property type="nucleotide sequence ID" value="XM_067067718.1"/>
</dbReference>
<dbReference type="EnsemblMetazoa" id="CLYHEMT015191.2">
    <property type="protein sequence ID" value="CLYHEMP015191.2"/>
    <property type="gene ID" value="CLYHEMG015191"/>
</dbReference>
<organism evidence="11 12">
    <name type="scientific">Clytia hemisphaerica</name>
    <dbReference type="NCBI Taxonomy" id="252671"/>
    <lineage>
        <taxon>Eukaryota</taxon>
        <taxon>Metazoa</taxon>
        <taxon>Cnidaria</taxon>
        <taxon>Hydrozoa</taxon>
        <taxon>Hydroidolina</taxon>
        <taxon>Leptothecata</taxon>
        <taxon>Obeliida</taxon>
        <taxon>Clytiidae</taxon>
        <taxon>Clytia</taxon>
    </lineage>
</organism>
<evidence type="ECO:0000313" key="12">
    <source>
        <dbReference type="Proteomes" id="UP000594262"/>
    </source>
</evidence>
<proteinExistence type="inferred from homology"/>
<evidence type="ECO:0000256" key="2">
    <source>
        <dbReference type="ARBA" id="ARBA00007104"/>
    </source>
</evidence>
<dbReference type="SUPFAM" id="SSF101576">
    <property type="entry name" value="Supernatant protein factor (SPF), C-terminal domain"/>
    <property type="match status" value="1"/>
</dbReference>
<comment type="similarity">
    <text evidence="2 8">Belongs to the EMP24/GP25L family.</text>
</comment>
<dbReference type="PROSITE" id="PS50866">
    <property type="entry name" value="GOLD"/>
    <property type="match status" value="1"/>
</dbReference>
<feature type="domain" description="GOLD" evidence="10">
    <location>
        <begin position="50"/>
        <end position="132"/>
    </location>
</feature>
<evidence type="ECO:0000256" key="8">
    <source>
        <dbReference type="RuleBase" id="RU003827"/>
    </source>
</evidence>
<dbReference type="PANTHER" id="PTHR22811">
    <property type="entry name" value="TRANSMEMBRANE EMP24 DOMAIN-CONTAINING PROTEIN"/>
    <property type="match status" value="1"/>
</dbReference>